<organism evidence="1 2">
    <name type="scientific">Scutellospora calospora</name>
    <dbReference type="NCBI Taxonomy" id="85575"/>
    <lineage>
        <taxon>Eukaryota</taxon>
        <taxon>Fungi</taxon>
        <taxon>Fungi incertae sedis</taxon>
        <taxon>Mucoromycota</taxon>
        <taxon>Glomeromycotina</taxon>
        <taxon>Glomeromycetes</taxon>
        <taxon>Diversisporales</taxon>
        <taxon>Gigasporaceae</taxon>
        <taxon>Scutellospora</taxon>
    </lineage>
</organism>
<dbReference type="Proteomes" id="UP000789860">
    <property type="component" value="Unassembled WGS sequence"/>
</dbReference>
<evidence type="ECO:0000313" key="1">
    <source>
        <dbReference type="EMBL" id="CAG8711382.1"/>
    </source>
</evidence>
<evidence type="ECO:0000313" key="2">
    <source>
        <dbReference type="Proteomes" id="UP000789860"/>
    </source>
</evidence>
<name>A0ACA9PJK0_9GLOM</name>
<feature type="non-terminal residue" evidence="1">
    <location>
        <position position="1"/>
    </location>
</feature>
<proteinExistence type="predicted"/>
<dbReference type="EMBL" id="CAJVPM010043335">
    <property type="protein sequence ID" value="CAG8711382.1"/>
    <property type="molecule type" value="Genomic_DNA"/>
</dbReference>
<comment type="caution">
    <text evidence="1">The sequence shown here is derived from an EMBL/GenBank/DDBJ whole genome shotgun (WGS) entry which is preliminary data.</text>
</comment>
<keyword evidence="2" id="KW-1185">Reference proteome</keyword>
<gene>
    <name evidence="1" type="ORF">SCALOS_LOCUS10881</name>
</gene>
<accession>A0ACA9PJK0</accession>
<reference evidence="1" key="1">
    <citation type="submission" date="2021-06" db="EMBL/GenBank/DDBJ databases">
        <authorList>
            <person name="Kallberg Y."/>
            <person name="Tangrot J."/>
            <person name="Rosling A."/>
        </authorList>
    </citation>
    <scope>NUCLEOTIDE SEQUENCE</scope>
    <source>
        <strain evidence="1">AU212A</strain>
    </source>
</reference>
<protein>
    <submittedName>
        <fullName evidence="1">2225_t:CDS:1</fullName>
    </submittedName>
</protein>
<sequence length="221" mass="23945">RNQKATDRKSLKGASKNGYISEFITYVLRPLLSDIIKHNIKIITNAGGLDPLACKLAIDSLIKDLNIEEGKVTVAAVTGDDILDQANDISGKKKGEIIEFTHIQGNSEDAEYFPSDEKEVISLNAYLGAIPIVKALESGANIVVTGRCVDSALVLGPLIHEFMWDPHSDWDLLASGSLAGHIIECGCQATGGNFTDWEQSAFSPSGGWYNMGYPIIECFEN</sequence>
<feature type="non-terminal residue" evidence="1">
    <location>
        <position position="221"/>
    </location>
</feature>